<keyword evidence="11" id="KW-1185">Reference proteome</keyword>
<keyword evidence="6 10" id="KW-0418">Kinase</keyword>
<evidence type="ECO:0000256" key="5">
    <source>
        <dbReference type="ARBA" id="ARBA00022692"/>
    </source>
</evidence>
<evidence type="ECO:0000256" key="1">
    <source>
        <dbReference type="ARBA" id="ARBA00000085"/>
    </source>
</evidence>
<keyword evidence="5 8" id="KW-0812">Transmembrane</keyword>
<dbReference type="SMART" id="SM00387">
    <property type="entry name" value="HATPase_c"/>
    <property type="match status" value="1"/>
</dbReference>
<evidence type="ECO:0000256" key="4">
    <source>
        <dbReference type="ARBA" id="ARBA00022679"/>
    </source>
</evidence>
<proteinExistence type="predicted"/>
<dbReference type="InterPro" id="IPR003594">
    <property type="entry name" value="HATPase_dom"/>
</dbReference>
<dbReference type="Proteomes" id="UP000464577">
    <property type="component" value="Chromosome"/>
</dbReference>
<dbReference type="SMART" id="SM00388">
    <property type="entry name" value="HisKA"/>
    <property type="match status" value="1"/>
</dbReference>
<dbReference type="SUPFAM" id="SSF55874">
    <property type="entry name" value="ATPase domain of HSP90 chaperone/DNA topoisomerase II/histidine kinase"/>
    <property type="match status" value="1"/>
</dbReference>
<feature type="domain" description="Histidine kinase" evidence="9">
    <location>
        <begin position="215"/>
        <end position="422"/>
    </location>
</feature>
<dbReference type="RefSeq" id="WP_162390451.1">
    <property type="nucleotide sequence ID" value="NZ_CP045997.1"/>
</dbReference>
<comment type="catalytic activity">
    <reaction evidence="1">
        <text>ATP + protein L-histidine = ADP + protein N-phospho-L-histidine.</text>
        <dbReference type="EC" id="2.7.13.3"/>
    </reaction>
</comment>
<keyword evidence="4" id="KW-0808">Transferase</keyword>
<dbReference type="Gene3D" id="3.30.565.10">
    <property type="entry name" value="Histidine kinase-like ATPase, C-terminal domain"/>
    <property type="match status" value="1"/>
</dbReference>
<sequence>MSLFGQTARYLLLSAFLIALVGSVGFYTLIHRKIRHEVDEILVSQVDQAQKHLQHHPLAGLTDGDDNPHIEPVSQMIRSEFKDLRIQDSLNTKSLILVRQFQTTIVANGQHYLVRVQLPYHEFNELARDLSIWIIIGFLVLMALSVLLGLGLSSRLWRPFYVTIDQLSQFRLDQPASLSFPQAHVREFDLLSRSLGELTRKVRQQFSLQKQFTENASHELQTPLAVASAELDFLLQSKHLTEDDHTHLQRATDALSRLSQLNRSLLLLTQVENDQFASDELVNLSALVHQSMLDFEPFFAHKQLVVTVAIQPEVQLRVNRQLVGVLLTNLLKNTARHCPVGGRVALSLTNAQLTICNTGEPLPFAESQLFNRFVKDPARPDSIGLGLALVRQICERYGLPLTYAYDQASKTHSFQIGLMSAKADNFKFAS</sequence>
<accession>A0A6P1W822</accession>
<dbReference type="PANTHER" id="PTHR45436:SF5">
    <property type="entry name" value="SENSOR HISTIDINE KINASE TRCS"/>
    <property type="match status" value="1"/>
</dbReference>
<evidence type="ECO:0000256" key="7">
    <source>
        <dbReference type="ARBA" id="ARBA00022989"/>
    </source>
</evidence>
<evidence type="ECO:0000313" key="10">
    <source>
        <dbReference type="EMBL" id="QHW00061.1"/>
    </source>
</evidence>
<evidence type="ECO:0000256" key="6">
    <source>
        <dbReference type="ARBA" id="ARBA00022777"/>
    </source>
</evidence>
<evidence type="ECO:0000256" key="8">
    <source>
        <dbReference type="SAM" id="Phobius"/>
    </source>
</evidence>
<dbReference type="InterPro" id="IPR003661">
    <property type="entry name" value="HisK_dim/P_dom"/>
</dbReference>
<gene>
    <name evidence="10" type="ORF">GJR95_35825</name>
</gene>
<dbReference type="InterPro" id="IPR036097">
    <property type="entry name" value="HisK_dim/P_sf"/>
</dbReference>
<dbReference type="CDD" id="cd00082">
    <property type="entry name" value="HisKA"/>
    <property type="match status" value="1"/>
</dbReference>
<feature type="transmembrane region" description="Helical" evidence="8">
    <location>
        <begin position="130"/>
        <end position="152"/>
    </location>
</feature>
<dbReference type="AlphaFoldDB" id="A0A6P1W822"/>
<reference evidence="10 11" key="1">
    <citation type="submission" date="2019-11" db="EMBL/GenBank/DDBJ databases">
        <title>Spirosoma endbachense sp. nov., isolated from a natural salt meadow.</title>
        <authorList>
            <person name="Rojas J."/>
            <person name="Ambika Manirajan B."/>
            <person name="Ratering S."/>
            <person name="Suarez C."/>
            <person name="Geissler-Plaum R."/>
            <person name="Schnell S."/>
        </authorList>
    </citation>
    <scope>NUCLEOTIDE SEQUENCE [LARGE SCALE GENOMIC DNA]</scope>
    <source>
        <strain evidence="10 11">I-24</strain>
    </source>
</reference>
<keyword evidence="8" id="KW-0472">Membrane</keyword>
<evidence type="ECO:0000256" key="3">
    <source>
        <dbReference type="ARBA" id="ARBA00022553"/>
    </source>
</evidence>
<evidence type="ECO:0000256" key="2">
    <source>
        <dbReference type="ARBA" id="ARBA00012438"/>
    </source>
</evidence>
<dbReference type="PROSITE" id="PS50109">
    <property type="entry name" value="HIS_KIN"/>
    <property type="match status" value="1"/>
</dbReference>
<dbReference type="InterPro" id="IPR036890">
    <property type="entry name" value="HATPase_C_sf"/>
</dbReference>
<feature type="transmembrane region" description="Helical" evidence="8">
    <location>
        <begin position="12"/>
        <end position="30"/>
    </location>
</feature>
<dbReference type="EMBL" id="CP045997">
    <property type="protein sequence ID" value="QHW00061.1"/>
    <property type="molecule type" value="Genomic_DNA"/>
</dbReference>
<name>A0A6P1W822_9BACT</name>
<dbReference type="Pfam" id="PF00512">
    <property type="entry name" value="HisKA"/>
    <property type="match status" value="1"/>
</dbReference>
<evidence type="ECO:0000259" key="9">
    <source>
        <dbReference type="PROSITE" id="PS50109"/>
    </source>
</evidence>
<dbReference type="KEGG" id="senf:GJR95_35825"/>
<protein>
    <recommendedName>
        <fullName evidence="2">histidine kinase</fullName>
        <ecNumber evidence="2">2.7.13.3</ecNumber>
    </recommendedName>
</protein>
<dbReference type="Pfam" id="PF02518">
    <property type="entry name" value="HATPase_c"/>
    <property type="match status" value="1"/>
</dbReference>
<dbReference type="InterPro" id="IPR050428">
    <property type="entry name" value="TCS_sensor_his_kinase"/>
</dbReference>
<dbReference type="PANTHER" id="PTHR45436">
    <property type="entry name" value="SENSOR HISTIDINE KINASE YKOH"/>
    <property type="match status" value="1"/>
</dbReference>
<dbReference type="EC" id="2.7.13.3" evidence="2"/>
<dbReference type="Gene3D" id="1.10.287.130">
    <property type="match status" value="1"/>
</dbReference>
<dbReference type="SUPFAM" id="SSF47384">
    <property type="entry name" value="Homodimeric domain of signal transducing histidine kinase"/>
    <property type="match status" value="1"/>
</dbReference>
<dbReference type="GO" id="GO:0005886">
    <property type="term" value="C:plasma membrane"/>
    <property type="evidence" value="ECO:0007669"/>
    <property type="project" value="TreeGrafter"/>
</dbReference>
<keyword evidence="3" id="KW-0597">Phosphoprotein</keyword>
<dbReference type="InterPro" id="IPR005467">
    <property type="entry name" value="His_kinase_dom"/>
</dbReference>
<dbReference type="GO" id="GO:0000155">
    <property type="term" value="F:phosphorelay sensor kinase activity"/>
    <property type="evidence" value="ECO:0007669"/>
    <property type="project" value="InterPro"/>
</dbReference>
<keyword evidence="7 8" id="KW-1133">Transmembrane helix</keyword>
<organism evidence="10 11">
    <name type="scientific">Spirosoma endbachense</name>
    <dbReference type="NCBI Taxonomy" id="2666025"/>
    <lineage>
        <taxon>Bacteria</taxon>
        <taxon>Pseudomonadati</taxon>
        <taxon>Bacteroidota</taxon>
        <taxon>Cytophagia</taxon>
        <taxon>Cytophagales</taxon>
        <taxon>Cytophagaceae</taxon>
        <taxon>Spirosoma</taxon>
    </lineage>
</organism>
<evidence type="ECO:0000313" key="11">
    <source>
        <dbReference type="Proteomes" id="UP000464577"/>
    </source>
</evidence>